<sequence length="132" mass="15298">MSIYEYYGVSRCCCHDETPTYDWDHPHSVSPLDEDGEHPRDYFAPRPPPRRQPRRHQANHRGLGYQAYQPSYDYRTYANFGGSGPGGFRGSSAWEQYEDPRDYRSYGGWRGQGAGREGYSWGRDGGHYGRFC</sequence>
<dbReference type="EMBL" id="ML986484">
    <property type="protein sequence ID" value="KAF2281069.1"/>
    <property type="molecule type" value="Genomic_DNA"/>
</dbReference>
<dbReference type="AlphaFoldDB" id="A0A6A6K145"/>
<reference evidence="2" key="1">
    <citation type="journal article" date="2020" name="Stud. Mycol.">
        <title>101 Dothideomycetes genomes: a test case for predicting lifestyles and emergence of pathogens.</title>
        <authorList>
            <person name="Haridas S."/>
            <person name="Albert R."/>
            <person name="Binder M."/>
            <person name="Bloem J."/>
            <person name="Labutti K."/>
            <person name="Salamov A."/>
            <person name="Andreopoulos B."/>
            <person name="Baker S."/>
            <person name="Barry K."/>
            <person name="Bills G."/>
            <person name="Bluhm B."/>
            <person name="Cannon C."/>
            <person name="Castanera R."/>
            <person name="Culley D."/>
            <person name="Daum C."/>
            <person name="Ezra D."/>
            <person name="Gonzalez J."/>
            <person name="Henrissat B."/>
            <person name="Kuo A."/>
            <person name="Liang C."/>
            <person name="Lipzen A."/>
            <person name="Lutzoni F."/>
            <person name="Magnuson J."/>
            <person name="Mondo S."/>
            <person name="Nolan M."/>
            <person name="Ohm R."/>
            <person name="Pangilinan J."/>
            <person name="Park H.-J."/>
            <person name="Ramirez L."/>
            <person name="Alfaro M."/>
            <person name="Sun H."/>
            <person name="Tritt A."/>
            <person name="Yoshinaga Y."/>
            <person name="Zwiers L.-H."/>
            <person name="Turgeon B."/>
            <person name="Goodwin S."/>
            <person name="Spatafora J."/>
            <person name="Crous P."/>
            <person name="Grigoriev I."/>
        </authorList>
    </citation>
    <scope>NUCLEOTIDE SEQUENCE</scope>
    <source>
        <strain evidence="2">CBS 379.55</strain>
    </source>
</reference>
<dbReference type="Proteomes" id="UP000800097">
    <property type="component" value="Unassembled WGS sequence"/>
</dbReference>
<dbReference type="RefSeq" id="XP_033658606.1">
    <property type="nucleotide sequence ID" value="XM_033799499.1"/>
</dbReference>
<feature type="region of interest" description="Disordered" evidence="1">
    <location>
        <begin position="26"/>
        <end position="62"/>
    </location>
</feature>
<feature type="compositionally biased region" description="Basic residues" evidence="1">
    <location>
        <begin position="48"/>
        <end position="59"/>
    </location>
</feature>
<proteinExistence type="predicted"/>
<evidence type="ECO:0000313" key="3">
    <source>
        <dbReference type="Proteomes" id="UP000800097"/>
    </source>
</evidence>
<gene>
    <name evidence="2" type="ORF">EI97DRAFT_438471</name>
</gene>
<organism evidence="2 3">
    <name type="scientific">Westerdykella ornata</name>
    <dbReference type="NCBI Taxonomy" id="318751"/>
    <lineage>
        <taxon>Eukaryota</taxon>
        <taxon>Fungi</taxon>
        <taxon>Dikarya</taxon>
        <taxon>Ascomycota</taxon>
        <taxon>Pezizomycotina</taxon>
        <taxon>Dothideomycetes</taxon>
        <taxon>Pleosporomycetidae</taxon>
        <taxon>Pleosporales</taxon>
        <taxon>Sporormiaceae</taxon>
        <taxon>Westerdykella</taxon>
    </lineage>
</organism>
<dbReference type="GeneID" id="54552674"/>
<name>A0A6A6K145_WESOR</name>
<protein>
    <submittedName>
        <fullName evidence="2">Uncharacterized protein</fullName>
    </submittedName>
</protein>
<evidence type="ECO:0000256" key="1">
    <source>
        <dbReference type="SAM" id="MobiDB-lite"/>
    </source>
</evidence>
<evidence type="ECO:0000313" key="2">
    <source>
        <dbReference type="EMBL" id="KAF2281069.1"/>
    </source>
</evidence>
<keyword evidence="3" id="KW-1185">Reference proteome</keyword>
<accession>A0A6A6K145</accession>